<evidence type="ECO:0000256" key="1">
    <source>
        <dbReference type="SAM" id="Coils"/>
    </source>
</evidence>
<dbReference type="Proteomes" id="UP000181936">
    <property type="component" value="Chromosome"/>
</dbReference>
<gene>
    <name evidence="3" type="ORF">A9C19_14565</name>
</gene>
<reference evidence="3 4" key="1">
    <citation type="journal article" date="2016" name="Sci. Rep.">
        <title>Complete genome sequence and transcriptomic analysis of a novel marine strain Bacillus weihaiensis reveals the mechanism of brown algae degradation.</title>
        <authorList>
            <person name="Zhu Y."/>
            <person name="Chen P."/>
            <person name="Bao Y."/>
            <person name="Men Y."/>
            <person name="Zeng Y."/>
            <person name="Yang J."/>
            <person name="Sun J."/>
            <person name="Sun Y."/>
        </authorList>
    </citation>
    <scope>NUCLEOTIDE SEQUENCE [LARGE SCALE GENOMIC DNA]</scope>
    <source>
        <strain evidence="3 4">Alg07</strain>
    </source>
</reference>
<feature type="transmembrane region" description="Helical" evidence="2">
    <location>
        <begin position="6"/>
        <end position="26"/>
    </location>
</feature>
<dbReference type="KEGG" id="bwh:A9C19_14565"/>
<dbReference type="STRING" id="1547283.A9C19_14565"/>
<proteinExistence type="predicted"/>
<name>A0A1L3MU55_9BACI</name>
<organism evidence="3 4">
    <name type="scientific">Bacillus weihaiensis</name>
    <dbReference type="NCBI Taxonomy" id="1547283"/>
    <lineage>
        <taxon>Bacteria</taxon>
        <taxon>Bacillati</taxon>
        <taxon>Bacillota</taxon>
        <taxon>Bacilli</taxon>
        <taxon>Bacillales</taxon>
        <taxon>Bacillaceae</taxon>
        <taxon>Bacillus</taxon>
    </lineage>
</organism>
<dbReference type="RefSeq" id="WP_072580653.1">
    <property type="nucleotide sequence ID" value="NZ_CP016020.1"/>
</dbReference>
<dbReference type="EMBL" id="CP016020">
    <property type="protein sequence ID" value="APH05859.1"/>
    <property type="molecule type" value="Genomic_DNA"/>
</dbReference>
<keyword evidence="2" id="KW-0812">Transmembrane</keyword>
<protein>
    <submittedName>
        <fullName evidence="3">Holin</fullName>
    </submittedName>
</protein>
<evidence type="ECO:0000256" key="2">
    <source>
        <dbReference type="SAM" id="Phobius"/>
    </source>
</evidence>
<dbReference type="AlphaFoldDB" id="A0A1L3MU55"/>
<keyword evidence="2" id="KW-1133">Transmembrane helix</keyword>
<dbReference type="OrthoDB" id="2361545at2"/>
<keyword evidence="4" id="KW-1185">Reference proteome</keyword>
<sequence>MDITTVPIDQLVSNGIFACLFIWLLVNQQKDSREREQRLTAQINKQNEAQEKIVQSLERLEMQITNLKEEVK</sequence>
<keyword evidence="2" id="KW-0472">Membrane</keyword>
<dbReference type="Pfam" id="PF10960">
    <property type="entry name" value="Holin_BhlA"/>
    <property type="match status" value="1"/>
</dbReference>
<dbReference type="InterPro" id="IPR024405">
    <property type="entry name" value="Phage_BhlA/UviB"/>
</dbReference>
<accession>A0A1L3MU55</accession>
<evidence type="ECO:0000313" key="4">
    <source>
        <dbReference type="Proteomes" id="UP000181936"/>
    </source>
</evidence>
<evidence type="ECO:0000313" key="3">
    <source>
        <dbReference type="EMBL" id="APH05859.1"/>
    </source>
</evidence>
<keyword evidence="1" id="KW-0175">Coiled coil</keyword>
<feature type="coiled-coil region" evidence="1">
    <location>
        <begin position="43"/>
        <end position="70"/>
    </location>
</feature>